<comment type="similarity">
    <text evidence="2">Belongs to the isochorismate synthase family.</text>
</comment>
<evidence type="ECO:0000256" key="1">
    <source>
        <dbReference type="ARBA" id="ARBA00000799"/>
    </source>
</evidence>
<evidence type="ECO:0000256" key="4">
    <source>
        <dbReference type="ARBA" id="ARBA00023235"/>
    </source>
</evidence>
<evidence type="ECO:0000256" key="3">
    <source>
        <dbReference type="ARBA" id="ARBA00012824"/>
    </source>
</evidence>
<dbReference type="AlphaFoldDB" id="A0A2N3IDH8"/>
<name>A0A2N3IDH8_9BACT</name>
<dbReference type="NCBIfam" id="TIGR00543">
    <property type="entry name" value="isochor_syn"/>
    <property type="match status" value="1"/>
</dbReference>
<keyword evidence="8" id="KW-1185">Reference proteome</keyword>
<evidence type="ECO:0000313" key="8">
    <source>
        <dbReference type="Proteomes" id="UP000233387"/>
    </source>
</evidence>
<protein>
    <recommendedName>
        <fullName evidence="3">isochorismate synthase</fullName>
        <ecNumber evidence="3">5.4.4.2</ecNumber>
    </recommendedName>
    <alternativeName>
        <fullName evidence="5">Isochorismate mutase</fullName>
    </alternativeName>
</protein>
<sequence length="393" mass="44895">METFTTSSLTILPTEIFEWALQKGYATALWRLPDSKTIHCLIDFSEKIEPQPLQVDEFNERKGFIFSPFENESLQKIFFLNADFYSNSAQTLTAESIFLLKDFNSKYKEFSDTPRSPVQLILPNTDLEKTQHLHLVEKAVGAIKGKTFQKVVLSRKMKVGISDALQISYVFQNLCALYSSAFVSVVYVPNCNIWIGASPEILVSVDKNNIFRTMALAGTQKYPEEANLSEITWTQKEIEEQALVSRYIINAFKKIRLREFEEDGPRTIRAGNLAHLRTDFWVNLNEVHFPHLWQVMLGLLHPTSAVCGMPKDESLAFIRNFEGYDREFYSGFLGQVNIEQETHIFVNLRCMQILPSLQEAYVYAGGGITANSNPEKEWNETALKMETILKAIG</sequence>
<dbReference type="EC" id="5.4.4.2" evidence="3"/>
<evidence type="ECO:0000313" key="7">
    <source>
        <dbReference type="EMBL" id="PKQ68325.1"/>
    </source>
</evidence>
<dbReference type="PANTHER" id="PTHR42839">
    <property type="entry name" value="ISOCHORISMATE SYNTHASE ENTC"/>
    <property type="match status" value="1"/>
</dbReference>
<dbReference type="Pfam" id="PF00425">
    <property type="entry name" value="Chorismate_bind"/>
    <property type="match status" value="1"/>
</dbReference>
<evidence type="ECO:0000256" key="2">
    <source>
        <dbReference type="ARBA" id="ARBA00005297"/>
    </source>
</evidence>
<dbReference type="GO" id="GO:0008909">
    <property type="term" value="F:isochorismate synthase activity"/>
    <property type="evidence" value="ECO:0007669"/>
    <property type="project" value="UniProtKB-EC"/>
</dbReference>
<gene>
    <name evidence="7" type="ORF">Rain11_1689</name>
</gene>
<evidence type="ECO:0000256" key="5">
    <source>
        <dbReference type="ARBA" id="ARBA00041564"/>
    </source>
</evidence>
<dbReference type="EMBL" id="NKXO01000025">
    <property type="protein sequence ID" value="PKQ68325.1"/>
    <property type="molecule type" value="Genomic_DNA"/>
</dbReference>
<dbReference type="RefSeq" id="WP_243390570.1">
    <property type="nucleotide sequence ID" value="NZ_NKXO01000025.1"/>
</dbReference>
<accession>A0A2N3IDH8</accession>
<dbReference type="PANTHER" id="PTHR42839:SF2">
    <property type="entry name" value="ISOCHORISMATE SYNTHASE ENTC"/>
    <property type="match status" value="1"/>
</dbReference>
<reference evidence="7 8" key="1">
    <citation type="submission" date="2017-06" db="EMBL/GenBank/DDBJ databases">
        <title>Raineya orbicola gen. nov., sp. nov. a slightly thermophilic bacterium of the phylum Bacteroidetes and the description of Raineyaceae fam. nov.</title>
        <authorList>
            <person name="Albuquerque L."/>
            <person name="Polonia A.R.M."/>
            <person name="Barroso C."/>
            <person name="Froufe H.J.C."/>
            <person name="Lage O."/>
            <person name="Lobo-Da-Cunha A."/>
            <person name="Egas C."/>
            <person name="Da Costa M.S."/>
        </authorList>
    </citation>
    <scope>NUCLEOTIDE SEQUENCE [LARGE SCALE GENOMIC DNA]</scope>
    <source>
        <strain evidence="7 8">SPSPC-11</strain>
    </source>
</reference>
<proteinExistence type="inferred from homology"/>
<keyword evidence="4" id="KW-0413">Isomerase</keyword>
<feature type="domain" description="Chorismate-utilising enzyme C-terminal" evidence="6">
    <location>
        <begin position="129"/>
        <end position="384"/>
    </location>
</feature>
<dbReference type="Proteomes" id="UP000233387">
    <property type="component" value="Unassembled WGS sequence"/>
</dbReference>
<dbReference type="InterPro" id="IPR015890">
    <property type="entry name" value="Chorismate_C"/>
</dbReference>
<dbReference type="InterPro" id="IPR004561">
    <property type="entry name" value="IsoChor_synthase"/>
</dbReference>
<dbReference type="SUPFAM" id="SSF56322">
    <property type="entry name" value="ADC synthase"/>
    <property type="match status" value="1"/>
</dbReference>
<comment type="caution">
    <text evidence="7">The sequence shown here is derived from an EMBL/GenBank/DDBJ whole genome shotgun (WGS) entry which is preliminary data.</text>
</comment>
<organism evidence="7 8">
    <name type="scientific">Raineya orbicola</name>
    <dbReference type="NCBI Taxonomy" id="2016530"/>
    <lineage>
        <taxon>Bacteria</taxon>
        <taxon>Pseudomonadati</taxon>
        <taxon>Bacteroidota</taxon>
        <taxon>Cytophagia</taxon>
        <taxon>Cytophagales</taxon>
        <taxon>Raineyaceae</taxon>
        <taxon>Raineya</taxon>
    </lineage>
</organism>
<comment type="catalytic activity">
    <reaction evidence="1">
        <text>chorismate = isochorismate</text>
        <dbReference type="Rhea" id="RHEA:18985"/>
        <dbReference type="ChEBI" id="CHEBI:29748"/>
        <dbReference type="ChEBI" id="CHEBI:29780"/>
        <dbReference type="EC" id="5.4.4.2"/>
    </reaction>
</comment>
<dbReference type="InterPro" id="IPR005801">
    <property type="entry name" value="ADC_synthase"/>
</dbReference>
<dbReference type="Gene3D" id="3.60.120.10">
    <property type="entry name" value="Anthranilate synthase"/>
    <property type="match status" value="1"/>
</dbReference>
<evidence type="ECO:0000259" key="6">
    <source>
        <dbReference type="Pfam" id="PF00425"/>
    </source>
</evidence>